<dbReference type="GO" id="GO:0010044">
    <property type="term" value="P:response to aluminum ion"/>
    <property type="evidence" value="ECO:0007669"/>
    <property type="project" value="InterPro"/>
</dbReference>
<dbReference type="FunFam" id="3.30.160.60:FF:000100">
    <property type="entry name" value="Zinc finger 45-like"/>
    <property type="match status" value="1"/>
</dbReference>
<keyword evidence="7" id="KW-0804">Transcription</keyword>
<dbReference type="InterPro" id="IPR044300">
    <property type="entry name" value="STOP1/2"/>
</dbReference>
<dbReference type="InterPro" id="IPR058196">
    <property type="entry name" value="zf-C2H2_STOP1/2_C"/>
</dbReference>
<dbReference type="PANTHER" id="PTHR46352">
    <property type="entry name" value="PROTEIN SENSITIVE TO PROTON RHIZOTOXICITY 1"/>
    <property type="match status" value="1"/>
</dbReference>
<evidence type="ECO:0000313" key="12">
    <source>
        <dbReference type="EMBL" id="KAF8757455.1"/>
    </source>
</evidence>
<feature type="region of interest" description="Disordered" evidence="10">
    <location>
        <begin position="73"/>
        <end position="121"/>
    </location>
</feature>
<dbReference type="EMBL" id="JACEFO010000773">
    <property type="protein sequence ID" value="KAF8757455.1"/>
    <property type="molecule type" value="Genomic_DNA"/>
</dbReference>
<evidence type="ECO:0000256" key="6">
    <source>
        <dbReference type="ARBA" id="ARBA00023015"/>
    </source>
</evidence>
<dbReference type="GO" id="GO:0010447">
    <property type="term" value="P:response to acidic pH"/>
    <property type="evidence" value="ECO:0007669"/>
    <property type="project" value="InterPro"/>
</dbReference>
<feature type="compositionally biased region" description="Acidic residues" evidence="10">
    <location>
        <begin position="98"/>
        <end position="114"/>
    </location>
</feature>
<dbReference type="Pfam" id="PF00096">
    <property type="entry name" value="zf-C2H2"/>
    <property type="match status" value="1"/>
</dbReference>
<comment type="subcellular location">
    <subcellularLocation>
        <location evidence="1">Nucleus</location>
    </subcellularLocation>
</comment>
<feature type="region of interest" description="Disordered" evidence="10">
    <location>
        <begin position="1"/>
        <end position="20"/>
    </location>
</feature>
<protein>
    <recommendedName>
        <fullName evidence="11">C2H2-type domain-containing protein</fullName>
    </recommendedName>
</protein>
<feature type="compositionally biased region" description="Polar residues" evidence="10">
    <location>
        <begin position="75"/>
        <end position="86"/>
    </location>
</feature>
<proteinExistence type="predicted"/>
<evidence type="ECO:0000256" key="1">
    <source>
        <dbReference type="ARBA" id="ARBA00004123"/>
    </source>
</evidence>
<dbReference type="PROSITE" id="PS50157">
    <property type="entry name" value="ZINC_FINGER_C2H2_2"/>
    <property type="match status" value="1"/>
</dbReference>
<dbReference type="SMART" id="SM00355">
    <property type="entry name" value="ZnF_C2H2"/>
    <property type="match status" value="3"/>
</dbReference>
<keyword evidence="13" id="KW-1185">Reference proteome</keyword>
<gene>
    <name evidence="12" type="ORF">HU200_010976</name>
</gene>
<keyword evidence="8" id="KW-0539">Nucleus</keyword>
<keyword evidence="2" id="KW-0479">Metal-binding</keyword>
<dbReference type="Proteomes" id="UP000636709">
    <property type="component" value="Unassembled WGS sequence"/>
</dbReference>
<dbReference type="InterPro" id="IPR013087">
    <property type="entry name" value="Znf_C2H2_type"/>
</dbReference>
<evidence type="ECO:0000256" key="2">
    <source>
        <dbReference type="ARBA" id="ARBA00022723"/>
    </source>
</evidence>
<dbReference type="Pfam" id="PF23115">
    <property type="entry name" value="zf-C2H2_STOP2_3rd"/>
    <property type="match status" value="1"/>
</dbReference>
<evidence type="ECO:0000256" key="7">
    <source>
        <dbReference type="ARBA" id="ARBA00023163"/>
    </source>
</evidence>
<evidence type="ECO:0000256" key="4">
    <source>
        <dbReference type="ARBA" id="ARBA00022771"/>
    </source>
</evidence>
<feature type="compositionally biased region" description="Basic and acidic residues" evidence="10">
    <location>
        <begin position="1"/>
        <end position="12"/>
    </location>
</feature>
<reference evidence="12" key="1">
    <citation type="submission" date="2020-07" db="EMBL/GenBank/DDBJ databases">
        <title>Genome sequence and genetic diversity analysis of an under-domesticated orphan crop, white fonio (Digitaria exilis).</title>
        <authorList>
            <person name="Bennetzen J.L."/>
            <person name="Chen S."/>
            <person name="Ma X."/>
            <person name="Wang X."/>
            <person name="Yssel A.E.J."/>
            <person name="Chaluvadi S.R."/>
            <person name="Johnson M."/>
            <person name="Gangashetty P."/>
            <person name="Hamidou F."/>
            <person name="Sanogo M.D."/>
            <person name="Zwaenepoel A."/>
            <person name="Wallace J."/>
            <person name="Van De Peer Y."/>
            <person name="Van Deynze A."/>
        </authorList>
    </citation>
    <scope>NUCLEOTIDE SEQUENCE</scope>
    <source>
        <tissue evidence="12">Leaves</tissue>
    </source>
</reference>
<evidence type="ECO:0000256" key="5">
    <source>
        <dbReference type="ARBA" id="ARBA00022833"/>
    </source>
</evidence>
<dbReference type="AlphaFoldDB" id="A0A835FI62"/>
<dbReference type="Gramene" id="Dexi9A01G0001760.1">
    <property type="protein sequence ID" value="Dexi9A01G0001760.1:cds"/>
    <property type="gene ID" value="Dexi9A01G0001760"/>
</dbReference>
<dbReference type="PANTHER" id="PTHR46352:SF5">
    <property type="entry name" value="OS03G0838800 PROTEIN"/>
    <property type="match status" value="1"/>
</dbReference>
<dbReference type="Pfam" id="PF23118">
    <property type="entry name" value="zf-C2H2_STOP2_C"/>
    <property type="match status" value="1"/>
</dbReference>
<keyword evidence="3" id="KW-0677">Repeat</keyword>
<evidence type="ECO:0000256" key="3">
    <source>
        <dbReference type="ARBA" id="ARBA00022737"/>
    </source>
</evidence>
<evidence type="ECO:0000259" key="11">
    <source>
        <dbReference type="PROSITE" id="PS50157"/>
    </source>
</evidence>
<feature type="region of interest" description="Disordered" evidence="10">
    <location>
        <begin position="284"/>
        <end position="310"/>
    </location>
</feature>
<evidence type="ECO:0000256" key="10">
    <source>
        <dbReference type="SAM" id="MobiDB-lite"/>
    </source>
</evidence>
<dbReference type="InterPro" id="IPR036236">
    <property type="entry name" value="Znf_C2H2_sf"/>
</dbReference>
<feature type="compositionally biased region" description="Low complexity" evidence="10">
    <location>
        <begin position="292"/>
        <end position="307"/>
    </location>
</feature>
<feature type="domain" description="C2H2-type" evidence="11">
    <location>
        <begin position="138"/>
        <end position="165"/>
    </location>
</feature>
<evidence type="ECO:0000256" key="8">
    <source>
        <dbReference type="ARBA" id="ARBA00023242"/>
    </source>
</evidence>
<dbReference type="Gene3D" id="3.30.160.60">
    <property type="entry name" value="Classic Zinc Finger"/>
    <property type="match status" value="1"/>
</dbReference>
<keyword evidence="5" id="KW-0862">Zinc</keyword>
<evidence type="ECO:0000313" key="13">
    <source>
        <dbReference type="Proteomes" id="UP000636709"/>
    </source>
</evidence>
<dbReference type="SUPFAM" id="SSF57667">
    <property type="entry name" value="beta-beta-alpha zinc fingers"/>
    <property type="match status" value="1"/>
</dbReference>
<comment type="caution">
    <text evidence="12">The sequence shown here is derived from an EMBL/GenBank/DDBJ whole genome shotgun (WGS) entry which is preliminary data.</text>
</comment>
<dbReference type="OrthoDB" id="8113227at2759"/>
<dbReference type="Gramene" id="Dexi9B01G0001690.1">
    <property type="protein sequence ID" value="Dexi9B01G0001690.1:cds"/>
    <property type="gene ID" value="Dexi9B01G0001690"/>
</dbReference>
<dbReference type="PROSITE" id="PS00028">
    <property type="entry name" value="ZINC_FINGER_C2H2_1"/>
    <property type="match status" value="1"/>
</dbReference>
<organism evidence="12 13">
    <name type="scientific">Digitaria exilis</name>
    <dbReference type="NCBI Taxonomy" id="1010633"/>
    <lineage>
        <taxon>Eukaryota</taxon>
        <taxon>Viridiplantae</taxon>
        <taxon>Streptophyta</taxon>
        <taxon>Embryophyta</taxon>
        <taxon>Tracheophyta</taxon>
        <taxon>Spermatophyta</taxon>
        <taxon>Magnoliopsida</taxon>
        <taxon>Liliopsida</taxon>
        <taxon>Poales</taxon>
        <taxon>Poaceae</taxon>
        <taxon>PACMAD clade</taxon>
        <taxon>Panicoideae</taxon>
        <taxon>Panicodae</taxon>
        <taxon>Paniceae</taxon>
        <taxon>Anthephorinae</taxon>
        <taxon>Digitaria</taxon>
    </lineage>
</organism>
<accession>A0A835FI62</accession>
<dbReference type="GO" id="GO:0008270">
    <property type="term" value="F:zinc ion binding"/>
    <property type="evidence" value="ECO:0007669"/>
    <property type="project" value="UniProtKB-KW"/>
</dbReference>
<keyword evidence="6" id="KW-0805">Transcription regulation</keyword>
<name>A0A835FI62_9POAL</name>
<dbReference type="InterPro" id="IPR059161">
    <property type="entry name" value="Znf-C2H2_STOP1/2_3rd"/>
</dbReference>
<evidence type="ECO:0000256" key="9">
    <source>
        <dbReference type="PROSITE-ProRule" id="PRU00042"/>
    </source>
</evidence>
<sequence>MAMEAHLMHEQSRSATGDDPSTVLTYLTFLEHKIGHLRGIICAAPHPPRQIVSAELSCIAVQLLSISKNLAAEASSPTPNEETAVSPTPIAATIPNEGDSDSSDRAEEEEDDEERPPPAGSYEIVELDREEILAPHVHSCKVCGKGFKRDANLRMHMRGHGEEYKTAAALAKPVVKDAPPTSTTTRCFYSCPFVGCKRNREHRSFQPLKTAVCVKNHYRRSHCDKSYTCRRCNVKRFSVLADLRTHEKHCGRDRWVCSCGTSFSRKDKLFGHVAAFDGHTPALPPEDDDAAAHSAAATHGVGSGSASDQRLDMDTEAVSRIANMHECFSDSMFDGLSCSDDIKGFALTGVQCPDDGRGSFAPMGLDFCDFDGIDLFGAPGIVDF</sequence>
<keyword evidence="4 9" id="KW-0863">Zinc-finger</keyword>